<sequence>MDIADFTFYVIDQNLQRRNALARLLSKYARAVPLDNVSEVGSVSAGKPCFLVYDEERQLQACLSEKNVQEALAAVLAYSEKPELERVFEILDQGAGGYFDYDGGEADPTQSITRLLRRNAKFEGMRRRRQAAAQRLQALSQREQEVLRAVSEGQSNKAIARHLSVSPRTIEVHRRNMIAKLDVPCSISAVRLALEAEL</sequence>
<comment type="caution">
    <text evidence="5">The sequence shown here is derived from an EMBL/GenBank/DDBJ whole genome shotgun (WGS) entry which is preliminary data.</text>
</comment>
<dbReference type="PROSITE" id="PS50043">
    <property type="entry name" value="HTH_LUXR_2"/>
    <property type="match status" value="1"/>
</dbReference>
<evidence type="ECO:0000313" key="6">
    <source>
        <dbReference type="Proteomes" id="UP000776651"/>
    </source>
</evidence>
<dbReference type="InterPro" id="IPR016032">
    <property type="entry name" value="Sig_transdc_resp-reg_C-effctor"/>
</dbReference>
<evidence type="ECO:0000256" key="1">
    <source>
        <dbReference type="ARBA" id="ARBA00023015"/>
    </source>
</evidence>
<dbReference type="SMART" id="SM00421">
    <property type="entry name" value="HTH_LUXR"/>
    <property type="match status" value="1"/>
</dbReference>
<dbReference type="InterPro" id="IPR000792">
    <property type="entry name" value="Tscrpt_reg_LuxR_C"/>
</dbReference>
<evidence type="ECO:0000256" key="2">
    <source>
        <dbReference type="ARBA" id="ARBA00023125"/>
    </source>
</evidence>
<keyword evidence="1" id="KW-0805">Transcription regulation</keyword>
<keyword evidence="3" id="KW-0804">Transcription</keyword>
<keyword evidence="6" id="KW-1185">Reference proteome</keyword>
<dbReference type="EMBL" id="JAIGNQ010000001">
    <property type="protein sequence ID" value="MBX7487103.1"/>
    <property type="molecule type" value="Genomic_DNA"/>
</dbReference>
<evidence type="ECO:0000259" key="4">
    <source>
        <dbReference type="PROSITE" id="PS50043"/>
    </source>
</evidence>
<dbReference type="Proteomes" id="UP000776651">
    <property type="component" value="Unassembled WGS sequence"/>
</dbReference>
<dbReference type="PANTHER" id="PTHR44688">
    <property type="entry name" value="DNA-BINDING TRANSCRIPTIONAL ACTIVATOR DEVR_DOSR"/>
    <property type="match status" value="1"/>
</dbReference>
<dbReference type="PROSITE" id="PS00622">
    <property type="entry name" value="HTH_LUXR_1"/>
    <property type="match status" value="1"/>
</dbReference>
<dbReference type="PANTHER" id="PTHR44688:SF16">
    <property type="entry name" value="DNA-BINDING TRANSCRIPTIONAL ACTIVATOR DEVR_DOSR"/>
    <property type="match status" value="1"/>
</dbReference>
<gene>
    <name evidence="5" type="ORF">K3177_01115</name>
</gene>
<dbReference type="Pfam" id="PF00196">
    <property type="entry name" value="GerE"/>
    <property type="match status" value="1"/>
</dbReference>
<proteinExistence type="predicted"/>
<dbReference type="CDD" id="cd06170">
    <property type="entry name" value="LuxR_C_like"/>
    <property type="match status" value="1"/>
</dbReference>
<reference evidence="5 6" key="1">
    <citation type="submission" date="2021-08" db="EMBL/GenBank/DDBJ databases">
        <title>Comparative Genomics Analysis of the Genus Qipengyuania Reveals Extensive Genetic Diversity and Metabolic Versatility, Including the Description of Fifteen Novel Species.</title>
        <authorList>
            <person name="Liu Y."/>
        </authorList>
    </citation>
    <scope>NUCLEOTIDE SEQUENCE [LARGE SCALE GENOMIC DNA]</scope>
    <source>
        <strain evidence="5 6">GH25</strain>
    </source>
</reference>
<dbReference type="Gene3D" id="3.40.50.2300">
    <property type="match status" value="1"/>
</dbReference>
<protein>
    <submittedName>
        <fullName evidence="5">LuxR C-terminal-related transcriptional regulator</fullName>
    </submittedName>
</protein>
<dbReference type="PRINTS" id="PR00038">
    <property type="entry name" value="HTHLUXR"/>
</dbReference>
<evidence type="ECO:0000256" key="3">
    <source>
        <dbReference type="ARBA" id="ARBA00023163"/>
    </source>
</evidence>
<dbReference type="SUPFAM" id="SSF46894">
    <property type="entry name" value="C-terminal effector domain of the bipartite response regulators"/>
    <property type="match status" value="1"/>
</dbReference>
<dbReference type="RefSeq" id="WP_221596462.1">
    <property type="nucleotide sequence ID" value="NZ_JAIGNQ010000001.1"/>
</dbReference>
<evidence type="ECO:0000313" key="5">
    <source>
        <dbReference type="EMBL" id="MBX7487103.1"/>
    </source>
</evidence>
<keyword evidence="2" id="KW-0238">DNA-binding</keyword>
<feature type="domain" description="HTH luxR-type" evidence="4">
    <location>
        <begin position="132"/>
        <end position="197"/>
    </location>
</feature>
<organism evidence="5 6">
    <name type="scientific">Qipengyuania pacifica</name>
    <dbReference type="NCBI Taxonomy" id="2860199"/>
    <lineage>
        <taxon>Bacteria</taxon>
        <taxon>Pseudomonadati</taxon>
        <taxon>Pseudomonadota</taxon>
        <taxon>Alphaproteobacteria</taxon>
        <taxon>Sphingomonadales</taxon>
        <taxon>Erythrobacteraceae</taxon>
        <taxon>Qipengyuania</taxon>
    </lineage>
</organism>
<name>A0ABS7JBQ9_9SPHN</name>
<accession>A0ABS7JBQ9</accession>